<accession>Q2LYT6</accession>
<evidence type="ECO:0000256" key="8">
    <source>
        <dbReference type="ARBA" id="ARBA00022989"/>
    </source>
</evidence>
<evidence type="ECO:0000256" key="6">
    <source>
        <dbReference type="ARBA" id="ARBA00022723"/>
    </source>
</evidence>
<feature type="transmembrane region" description="Helical" evidence="12">
    <location>
        <begin position="334"/>
        <end position="354"/>
    </location>
</feature>
<organism evidence="13 14">
    <name type="scientific">Drosophila pseudoobscura pseudoobscura</name>
    <name type="common">Fruit fly</name>
    <dbReference type="NCBI Taxonomy" id="46245"/>
    <lineage>
        <taxon>Eukaryota</taxon>
        <taxon>Metazoa</taxon>
        <taxon>Ecdysozoa</taxon>
        <taxon>Arthropoda</taxon>
        <taxon>Hexapoda</taxon>
        <taxon>Insecta</taxon>
        <taxon>Pterygota</taxon>
        <taxon>Neoptera</taxon>
        <taxon>Endopterygota</taxon>
        <taxon>Diptera</taxon>
        <taxon>Brachycera</taxon>
        <taxon>Muscomorpha</taxon>
        <taxon>Ephydroidea</taxon>
        <taxon>Drosophilidae</taxon>
        <taxon>Drosophila</taxon>
        <taxon>Sophophora</taxon>
    </lineage>
</organism>
<gene>
    <name evidence="14" type="primary">LOC4812792</name>
</gene>
<dbReference type="GO" id="GO:0016020">
    <property type="term" value="C:membrane"/>
    <property type="evidence" value="ECO:0007669"/>
    <property type="project" value="UniProtKB-SubCell"/>
</dbReference>
<keyword evidence="13" id="KW-1185">Reference proteome</keyword>
<keyword evidence="6" id="KW-0479">Metal-binding</keyword>
<evidence type="ECO:0000256" key="12">
    <source>
        <dbReference type="SAM" id="Phobius"/>
    </source>
</evidence>
<dbReference type="RefSeq" id="XP_001354037.3">
    <property type="nucleotide sequence ID" value="XM_001354001.4"/>
</dbReference>
<feature type="transmembrane region" description="Helical" evidence="12">
    <location>
        <begin position="186"/>
        <end position="205"/>
    </location>
</feature>
<feature type="region of interest" description="Disordered" evidence="11">
    <location>
        <begin position="11"/>
        <end position="36"/>
    </location>
</feature>
<dbReference type="GO" id="GO:0016491">
    <property type="term" value="F:oxidoreductase activity"/>
    <property type="evidence" value="ECO:0007669"/>
    <property type="project" value="InterPro"/>
</dbReference>
<dbReference type="InParanoid" id="Q2LYT6"/>
<keyword evidence="4" id="KW-0349">Heme</keyword>
<dbReference type="FunCoup" id="Q2LYT6">
    <property type="interactions" value="34"/>
</dbReference>
<evidence type="ECO:0000256" key="1">
    <source>
        <dbReference type="ARBA" id="ARBA00001970"/>
    </source>
</evidence>
<dbReference type="HOGENOM" id="CLU_069712_1_1_1"/>
<evidence type="ECO:0000256" key="7">
    <source>
        <dbReference type="ARBA" id="ARBA00022982"/>
    </source>
</evidence>
<dbReference type="PANTHER" id="PTHR10106:SF0">
    <property type="entry name" value="LD36721P"/>
    <property type="match status" value="1"/>
</dbReference>
<accession>A0A6I8UDZ2</accession>
<evidence type="ECO:0000256" key="11">
    <source>
        <dbReference type="SAM" id="MobiDB-lite"/>
    </source>
</evidence>
<feature type="transmembrane region" description="Helical" evidence="12">
    <location>
        <begin position="258"/>
        <end position="281"/>
    </location>
</feature>
<comment type="subcellular location">
    <subcellularLocation>
        <location evidence="2">Membrane</location>
        <topology evidence="2">Multi-pass membrane protein</topology>
    </subcellularLocation>
</comment>
<comment type="cofactor">
    <cofactor evidence="1">
        <name>heme b</name>
        <dbReference type="ChEBI" id="CHEBI:60344"/>
    </cofactor>
</comment>
<protein>
    <submittedName>
        <fullName evidence="14">Cytochrome b reductase 1 isoform X1</fullName>
    </submittedName>
</protein>
<sequence>MPFGELLINQCPRTRSHQANHRPHQSPATMSKDSDIEQAAVPANEIKVEPVAATPEEQLTSSGTTTATTATTVISVTNGGGEKAAAVAEKPPQQMTAVEVAAVAASATVAAEQVRPATTIGGIELAASKGGTKSNMDPALINFKVLYVLTQLCGLTMIVLVGTWIGQHFGGLGGSSNPKLEFNWHPLFMTIGFIYLYGNSILVYRGFRTTRKKTLKLTHAGIHMAAFVLTVIALKTVFDSHNLNSPPIPNLYSLHSWLGLSAVIIFSLQYVAGFVAFLAPGIRENYKIAMMPLHIYFGLFGFVLAIASAVMGLTEKAIFAITSPPYSTLPPAGILANVIGVLYVVFGALVVYLATEPSYRRKPIPEDTALLSSGSANE</sequence>
<keyword evidence="10 12" id="KW-0472">Membrane</keyword>
<dbReference type="GO" id="GO:0046872">
    <property type="term" value="F:metal ion binding"/>
    <property type="evidence" value="ECO:0007669"/>
    <property type="project" value="UniProtKB-KW"/>
</dbReference>
<feature type="transmembrane region" description="Helical" evidence="12">
    <location>
        <begin position="145"/>
        <end position="166"/>
    </location>
</feature>
<dbReference type="InterPro" id="IPR043205">
    <property type="entry name" value="CYB561/CYBRD1-like"/>
</dbReference>
<evidence type="ECO:0000313" key="14">
    <source>
        <dbReference type="RefSeq" id="XP_001354037.3"/>
    </source>
</evidence>
<dbReference type="GeneID" id="4812792"/>
<dbReference type="AlphaFoldDB" id="Q2LYT6"/>
<evidence type="ECO:0000256" key="3">
    <source>
        <dbReference type="ARBA" id="ARBA00022448"/>
    </source>
</evidence>
<keyword evidence="9" id="KW-0408">Iron</keyword>
<dbReference type="SMART" id="SM00665">
    <property type="entry name" value="B561"/>
    <property type="match status" value="1"/>
</dbReference>
<dbReference type="Bgee" id="FBgn0071836">
    <property type="expression patterns" value="Expressed in insect adult head and 2 other cell types or tissues"/>
</dbReference>
<dbReference type="PROSITE" id="PS50939">
    <property type="entry name" value="CYTOCHROME_B561"/>
    <property type="match status" value="1"/>
</dbReference>
<keyword evidence="5 12" id="KW-0812">Transmembrane</keyword>
<proteinExistence type="predicted"/>
<dbReference type="KEGG" id="dpo:4812792"/>
<evidence type="ECO:0000256" key="10">
    <source>
        <dbReference type="ARBA" id="ARBA00023136"/>
    </source>
</evidence>
<dbReference type="InterPro" id="IPR006593">
    <property type="entry name" value="Cyt_b561/ferric_Rdtase_TM"/>
</dbReference>
<dbReference type="Pfam" id="PF03188">
    <property type="entry name" value="Cytochrom_B561"/>
    <property type="match status" value="1"/>
</dbReference>
<evidence type="ECO:0000256" key="2">
    <source>
        <dbReference type="ARBA" id="ARBA00004141"/>
    </source>
</evidence>
<dbReference type="Proteomes" id="UP000001819">
    <property type="component" value="Chromosome X"/>
</dbReference>
<feature type="compositionally biased region" description="Basic residues" evidence="11">
    <location>
        <begin position="14"/>
        <end position="24"/>
    </location>
</feature>
<dbReference type="PANTHER" id="PTHR10106">
    <property type="entry name" value="CYTOCHROME B561-RELATED"/>
    <property type="match status" value="1"/>
</dbReference>
<name>Q2LYT6_DROPS</name>
<feature type="transmembrane region" description="Helical" evidence="12">
    <location>
        <begin position="293"/>
        <end position="314"/>
    </location>
</feature>
<dbReference type="Gene3D" id="1.20.120.1770">
    <property type="match status" value="1"/>
</dbReference>
<evidence type="ECO:0000256" key="4">
    <source>
        <dbReference type="ARBA" id="ARBA00022617"/>
    </source>
</evidence>
<keyword evidence="7" id="KW-0249">Electron transport</keyword>
<dbReference type="ExpressionAtlas" id="Q2LYT6">
    <property type="expression patterns" value="baseline"/>
</dbReference>
<feature type="transmembrane region" description="Helical" evidence="12">
    <location>
        <begin position="217"/>
        <end position="238"/>
    </location>
</feature>
<dbReference type="CDD" id="cd08764">
    <property type="entry name" value="Cyt_b561_CG1275_like"/>
    <property type="match status" value="1"/>
</dbReference>
<evidence type="ECO:0000313" key="13">
    <source>
        <dbReference type="Proteomes" id="UP000001819"/>
    </source>
</evidence>
<keyword evidence="8 12" id="KW-1133">Transmembrane helix</keyword>
<dbReference type="FunFam" id="1.20.120.1770:FF:000001">
    <property type="entry name" value="Cytochrome b reductase 1"/>
    <property type="match status" value="1"/>
</dbReference>
<keyword evidence="3" id="KW-0813">Transport</keyword>
<reference evidence="14" key="1">
    <citation type="submission" date="2025-08" db="UniProtKB">
        <authorList>
            <consortium name="RefSeq"/>
        </authorList>
    </citation>
    <scope>IDENTIFICATION</scope>
    <source>
        <strain evidence="14">MV-25-SWS-2005</strain>
        <tissue evidence="14">Whole body</tissue>
    </source>
</reference>
<evidence type="ECO:0000256" key="9">
    <source>
        <dbReference type="ARBA" id="ARBA00023004"/>
    </source>
</evidence>
<evidence type="ECO:0000256" key="5">
    <source>
        <dbReference type="ARBA" id="ARBA00022692"/>
    </source>
</evidence>